<dbReference type="InterPro" id="IPR038187">
    <property type="entry name" value="NAC_A/B_dom_sf"/>
</dbReference>
<dbReference type="PROSITE" id="PS51151">
    <property type="entry name" value="NAC_AB"/>
    <property type="match status" value="1"/>
</dbReference>
<dbReference type="Pfam" id="PF01849">
    <property type="entry name" value="NAC"/>
    <property type="match status" value="1"/>
</dbReference>
<keyword evidence="2" id="KW-0805">Transcription regulation</keyword>
<reference evidence="5" key="1">
    <citation type="submission" date="2022-08" db="EMBL/GenBank/DDBJ databases">
        <title>Novel sulphate-reducing endosymbionts in the free-living metamonad Anaeramoeba.</title>
        <authorList>
            <person name="Jerlstrom-Hultqvist J."/>
            <person name="Cepicka I."/>
            <person name="Gallot-Lavallee L."/>
            <person name="Salas-Leiva D."/>
            <person name="Curtis B.A."/>
            <person name="Zahonova K."/>
            <person name="Pipaliya S."/>
            <person name="Dacks J."/>
            <person name="Roger A.J."/>
        </authorList>
    </citation>
    <scope>NUCLEOTIDE SEQUENCE</scope>
    <source>
        <strain evidence="5">Busselton2</strain>
    </source>
</reference>
<proteinExistence type="inferred from homology"/>
<evidence type="ECO:0000256" key="1">
    <source>
        <dbReference type="ARBA" id="ARBA00005296"/>
    </source>
</evidence>
<comment type="caution">
    <text evidence="5">The sequence shown here is derived from an EMBL/GenBank/DDBJ whole genome shotgun (WGS) entry which is preliminary data.</text>
</comment>
<feature type="domain" description="NAC-A/B" evidence="4">
    <location>
        <begin position="33"/>
        <end position="97"/>
    </location>
</feature>
<dbReference type="Gene3D" id="2.20.70.30">
    <property type="entry name" value="Nascent polypeptide-associated complex domain"/>
    <property type="match status" value="1"/>
</dbReference>
<feature type="compositionally biased region" description="Basic and acidic residues" evidence="3">
    <location>
        <begin position="168"/>
        <end position="213"/>
    </location>
</feature>
<organism evidence="5 6">
    <name type="scientific">Anaeramoeba flamelloides</name>
    <dbReference type="NCBI Taxonomy" id="1746091"/>
    <lineage>
        <taxon>Eukaryota</taxon>
        <taxon>Metamonada</taxon>
        <taxon>Anaeramoebidae</taxon>
        <taxon>Anaeramoeba</taxon>
    </lineage>
</organism>
<dbReference type="EMBL" id="JANTQA010000029">
    <property type="protein sequence ID" value="KAJ3440940.1"/>
    <property type="molecule type" value="Genomic_DNA"/>
</dbReference>
<evidence type="ECO:0000313" key="5">
    <source>
        <dbReference type="EMBL" id="KAJ3440940.1"/>
    </source>
</evidence>
<dbReference type="AlphaFoldDB" id="A0AAV7ZKX5"/>
<accession>A0AAV7ZKX5</accession>
<evidence type="ECO:0000313" key="6">
    <source>
        <dbReference type="Proteomes" id="UP001146793"/>
    </source>
</evidence>
<sequence>MNPEKLKRLKRNVRTGGKGSVRRKKKIVRNNASNTSKRLVQTLEKQKVTDMSGVQSVDFIMDDKMIHFGTPRLKYNYNGNTYLLIGKGENKPLPSSGFGTGGQPQISMKQLEELAKAQGLTLEEFLKQLKDKSGEMGEGLNETQEDEEGIPDLETFKVNEDEEEEKKEEEKKEEKEEEKKEEKKEEEKEEEKKEEKKEEEKEEKKEEEKKEEK</sequence>
<comment type="subunit">
    <text evidence="2">Part of the nascent polypeptide-associated complex (NAC).</text>
</comment>
<keyword evidence="2" id="KW-0804">Transcription</keyword>
<dbReference type="PANTHER" id="PTHR10351">
    <property type="entry name" value="TRANSCRIPTION FACTOR BTF3 FAMILY MEMBER"/>
    <property type="match status" value="1"/>
</dbReference>
<dbReference type="InterPro" id="IPR002715">
    <property type="entry name" value="Nas_poly-pep-assoc_cplx_dom"/>
</dbReference>
<dbReference type="Proteomes" id="UP001146793">
    <property type="component" value="Unassembled WGS sequence"/>
</dbReference>
<protein>
    <recommendedName>
        <fullName evidence="2">Nascent polypeptide-associated complex subunit beta</fullName>
    </recommendedName>
</protein>
<name>A0AAV7ZKX5_9EUKA</name>
<evidence type="ECO:0000259" key="4">
    <source>
        <dbReference type="PROSITE" id="PS51151"/>
    </source>
</evidence>
<feature type="region of interest" description="Disordered" evidence="3">
    <location>
        <begin position="135"/>
        <end position="213"/>
    </location>
</feature>
<gene>
    <name evidence="5" type="ORF">M0812_12940</name>
</gene>
<comment type="similarity">
    <text evidence="1 2">Belongs to the NAC-beta family.</text>
</comment>
<dbReference type="InterPro" id="IPR039370">
    <property type="entry name" value="BTF3"/>
</dbReference>
<evidence type="ECO:0000256" key="3">
    <source>
        <dbReference type="SAM" id="MobiDB-lite"/>
    </source>
</evidence>
<evidence type="ECO:0000256" key="2">
    <source>
        <dbReference type="RuleBase" id="RU361272"/>
    </source>
</evidence>